<sequence>MRNECMCVSPRAALRHVYHMSTSIPHHSSFITQSFHSACATVSTADIVIARRGTLVELLAPYCVP</sequence>
<proteinExistence type="predicted"/>
<gene>
    <name evidence="1" type="ORF">BAUCODRAFT_506574</name>
</gene>
<dbReference type="EMBL" id="KB445556">
    <property type="protein sequence ID" value="EMC95855.1"/>
    <property type="molecule type" value="Genomic_DNA"/>
</dbReference>
<dbReference type="Proteomes" id="UP000011761">
    <property type="component" value="Unassembled WGS sequence"/>
</dbReference>
<reference evidence="1 2" key="1">
    <citation type="journal article" date="2012" name="PLoS Pathog.">
        <title>Diverse lifestyles and strategies of plant pathogenesis encoded in the genomes of eighteen Dothideomycetes fungi.</title>
        <authorList>
            <person name="Ohm R.A."/>
            <person name="Feau N."/>
            <person name="Henrissat B."/>
            <person name="Schoch C.L."/>
            <person name="Horwitz B.A."/>
            <person name="Barry K.W."/>
            <person name="Condon B.J."/>
            <person name="Copeland A.C."/>
            <person name="Dhillon B."/>
            <person name="Glaser F."/>
            <person name="Hesse C.N."/>
            <person name="Kosti I."/>
            <person name="LaButti K."/>
            <person name="Lindquist E.A."/>
            <person name="Lucas S."/>
            <person name="Salamov A.A."/>
            <person name="Bradshaw R.E."/>
            <person name="Ciuffetti L."/>
            <person name="Hamelin R.C."/>
            <person name="Kema G.H.J."/>
            <person name="Lawrence C."/>
            <person name="Scott J.A."/>
            <person name="Spatafora J.W."/>
            <person name="Turgeon B.G."/>
            <person name="de Wit P.J.G.M."/>
            <person name="Zhong S."/>
            <person name="Goodwin S.B."/>
            <person name="Grigoriev I.V."/>
        </authorList>
    </citation>
    <scope>NUCLEOTIDE SEQUENCE [LARGE SCALE GENOMIC DNA]</scope>
    <source>
        <strain evidence="1 2">UAMH 10762</strain>
    </source>
</reference>
<dbReference type="HOGENOM" id="CLU_2849330_0_0_1"/>
<organism evidence="1 2">
    <name type="scientific">Baudoinia panamericana (strain UAMH 10762)</name>
    <name type="common">Angels' share fungus</name>
    <name type="synonym">Baudoinia compniacensis (strain UAMH 10762)</name>
    <dbReference type="NCBI Taxonomy" id="717646"/>
    <lineage>
        <taxon>Eukaryota</taxon>
        <taxon>Fungi</taxon>
        <taxon>Dikarya</taxon>
        <taxon>Ascomycota</taxon>
        <taxon>Pezizomycotina</taxon>
        <taxon>Dothideomycetes</taxon>
        <taxon>Dothideomycetidae</taxon>
        <taxon>Mycosphaerellales</taxon>
        <taxon>Teratosphaeriaceae</taxon>
        <taxon>Baudoinia</taxon>
    </lineage>
</organism>
<accession>M2NAH7</accession>
<dbReference type="AlphaFoldDB" id="M2NAH7"/>
<evidence type="ECO:0000313" key="2">
    <source>
        <dbReference type="Proteomes" id="UP000011761"/>
    </source>
</evidence>
<dbReference type="RefSeq" id="XP_007677193.1">
    <property type="nucleotide sequence ID" value="XM_007679003.1"/>
</dbReference>
<name>M2NAH7_BAUPA</name>
<dbReference type="KEGG" id="bcom:BAUCODRAFT_506574"/>
<evidence type="ECO:0000313" key="1">
    <source>
        <dbReference type="EMBL" id="EMC95855.1"/>
    </source>
</evidence>
<keyword evidence="2" id="KW-1185">Reference proteome</keyword>
<dbReference type="GeneID" id="19114992"/>
<protein>
    <submittedName>
        <fullName evidence="1">Uncharacterized protein</fullName>
    </submittedName>
</protein>